<dbReference type="PANTHER" id="PTHR30619:SF7">
    <property type="entry name" value="BETA-LACTAMASE DOMAIN PROTEIN"/>
    <property type="match status" value="1"/>
</dbReference>
<feature type="transmembrane region" description="Helical" evidence="7">
    <location>
        <begin position="440"/>
        <end position="462"/>
    </location>
</feature>
<feature type="non-terminal residue" evidence="9">
    <location>
        <position position="635"/>
    </location>
</feature>
<feature type="transmembrane region" description="Helical" evidence="7">
    <location>
        <begin position="469"/>
        <end position="491"/>
    </location>
</feature>
<feature type="transmembrane region" description="Helical" evidence="7">
    <location>
        <begin position="331"/>
        <end position="348"/>
    </location>
</feature>
<comment type="subcellular location">
    <subcellularLocation>
        <location evidence="1">Cell membrane</location>
        <topology evidence="1">Multi-pass membrane protein</topology>
    </subcellularLocation>
</comment>
<evidence type="ECO:0000256" key="2">
    <source>
        <dbReference type="ARBA" id="ARBA00022475"/>
    </source>
</evidence>
<dbReference type="PANTHER" id="PTHR30619">
    <property type="entry name" value="DNA INTERNALIZATION/COMPETENCE PROTEIN COMEC/REC2"/>
    <property type="match status" value="1"/>
</dbReference>
<feature type="domain" description="ComEC/Rec2-related protein" evidence="8">
    <location>
        <begin position="257"/>
        <end position="519"/>
    </location>
</feature>
<keyword evidence="2" id="KW-1003">Cell membrane</keyword>
<dbReference type="Proteomes" id="UP000824151">
    <property type="component" value="Unassembled WGS sequence"/>
</dbReference>
<dbReference type="AlphaFoldDB" id="A0A9D1UVG4"/>
<dbReference type="NCBIfam" id="TIGR00360">
    <property type="entry name" value="ComEC_N-term"/>
    <property type="match status" value="1"/>
</dbReference>
<dbReference type="GO" id="GO:0005886">
    <property type="term" value="C:plasma membrane"/>
    <property type="evidence" value="ECO:0007669"/>
    <property type="project" value="UniProtKB-SubCell"/>
</dbReference>
<sequence>MLSRQPSRRLDFRLLPAAAAAWVCAWAGVHSSWRTASAVVGVMVLGICVCLVCLMFRWVASRLMARTRGPRHSRTHAVQWLAHLVLVLTVSAAVLATCAMTQRHHDASGWTAAVSGETPFEVTLRVTGDAQVLDRPGFAGEDRVLAQTRVMTAELPRHEATIDPQADAALIASVPEDTDAGTFLTAGHTYRVTVKAQASDPGQRSTALLFPFGDHAVEPLGPDGEASITDVFNALRAATARAAAHAVGDAPGLLPGLILGDRSHQDADLDEAMRDAGLSHLTAVSGANCALILGSLWAVGRVLGLPRWTMLPIGLAGLALFILLVHPEPSVIRAGVMGGIGALSLFAGRGRTALSLLCVCVLVLLVYDPWFSTAPAFQLSAAATLGIILAGTPAKEWMEQWLPGIVAGPLALAFSAQLFVTPILLPLSSSINTYAVPANLLAAPLVPFITVPGTVAALISTTLPWLSSIILWCSGIAAAGIGAVGRFTAALPQATAPWPEGPWGAVLVVTYSAAAVVLVHMLVTRRSDAHNGQGPEVGQDHPSAQAGSGTPPGRTLRWRRVRVLFWTRVVVLGSAGGTLCALVVPAGTLLLGSGLPEHWRIALCDVGQGDMLVVRTGAEAGIIVDTGEQPGPAAE</sequence>
<evidence type="ECO:0000256" key="5">
    <source>
        <dbReference type="ARBA" id="ARBA00023136"/>
    </source>
</evidence>
<feature type="region of interest" description="Disordered" evidence="6">
    <location>
        <begin position="529"/>
        <end position="554"/>
    </location>
</feature>
<keyword evidence="5 7" id="KW-0472">Membrane</keyword>
<feature type="transmembrane region" description="Helical" evidence="7">
    <location>
        <begin position="278"/>
        <end position="299"/>
    </location>
</feature>
<evidence type="ECO:0000256" key="1">
    <source>
        <dbReference type="ARBA" id="ARBA00004651"/>
    </source>
</evidence>
<evidence type="ECO:0000256" key="6">
    <source>
        <dbReference type="SAM" id="MobiDB-lite"/>
    </source>
</evidence>
<keyword evidence="4 7" id="KW-1133">Transmembrane helix</keyword>
<organism evidence="9 10">
    <name type="scientific">Candidatus Nesterenkonia stercoripullorum</name>
    <dbReference type="NCBI Taxonomy" id="2838701"/>
    <lineage>
        <taxon>Bacteria</taxon>
        <taxon>Bacillati</taxon>
        <taxon>Actinomycetota</taxon>
        <taxon>Actinomycetes</taxon>
        <taxon>Micrococcales</taxon>
        <taxon>Micrococcaceae</taxon>
        <taxon>Nesterenkonia</taxon>
    </lineage>
</organism>
<proteinExistence type="predicted"/>
<feature type="transmembrane region" description="Helical" evidence="7">
    <location>
        <begin position="563"/>
        <end position="584"/>
    </location>
</feature>
<feature type="transmembrane region" description="Helical" evidence="7">
    <location>
        <begin position="353"/>
        <end position="370"/>
    </location>
</feature>
<dbReference type="Pfam" id="PF03772">
    <property type="entry name" value="Competence"/>
    <property type="match status" value="1"/>
</dbReference>
<evidence type="ECO:0000256" key="7">
    <source>
        <dbReference type="SAM" id="Phobius"/>
    </source>
</evidence>
<accession>A0A9D1UVG4</accession>
<feature type="transmembrane region" description="Helical" evidence="7">
    <location>
        <begin position="503"/>
        <end position="523"/>
    </location>
</feature>
<evidence type="ECO:0000313" key="10">
    <source>
        <dbReference type="Proteomes" id="UP000824151"/>
    </source>
</evidence>
<dbReference type="EMBL" id="DXGD01000497">
    <property type="protein sequence ID" value="HIX01111.1"/>
    <property type="molecule type" value="Genomic_DNA"/>
</dbReference>
<gene>
    <name evidence="9" type="ORF">H9871_13340</name>
</gene>
<dbReference type="InterPro" id="IPR004477">
    <property type="entry name" value="ComEC_N"/>
</dbReference>
<feature type="transmembrane region" description="Helical" evidence="7">
    <location>
        <begin position="308"/>
        <end position="325"/>
    </location>
</feature>
<evidence type="ECO:0000259" key="8">
    <source>
        <dbReference type="Pfam" id="PF03772"/>
    </source>
</evidence>
<name>A0A9D1UVG4_9MICC</name>
<evidence type="ECO:0000256" key="4">
    <source>
        <dbReference type="ARBA" id="ARBA00022989"/>
    </source>
</evidence>
<feature type="transmembrane region" description="Helical" evidence="7">
    <location>
        <begin position="77"/>
        <end position="96"/>
    </location>
</feature>
<protein>
    <submittedName>
        <fullName evidence="9">ComEC/Rec2 family competence protein</fullName>
    </submittedName>
</protein>
<keyword evidence="3 7" id="KW-0812">Transmembrane</keyword>
<feature type="transmembrane region" description="Helical" evidence="7">
    <location>
        <begin position="401"/>
        <end position="420"/>
    </location>
</feature>
<dbReference type="InterPro" id="IPR052159">
    <property type="entry name" value="Competence_DNA_uptake"/>
</dbReference>
<feature type="transmembrane region" description="Helical" evidence="7">
    <location>
        <begin position="376"/>
        <end position="394"/>
    </location>
</feature>
<evidence type="ECO:0000313" key="9">
    <source>
        <dbReference type="EMBL" id="HIX01111.1"/>
    </source>
</evidence>
<feature type="transmembrane region" description="Helical" evidence="7">
    <location>
        <begin position="12"/>
        <end position="29"/>
    </location>
</feature>
<evidence type="ECO:0000256" key="3">
    <source>
        <dbReference type="ARBA" id="ARBA00022692"/>
    </source>
</evidence>
<comment type="caution">
    <text evidence="9">The sequence shown here is derived from an EMBL/GenBank/DDBJ whole genome shotgun (WGS) entry which is preliminary data.</text>
</comment>
<reference evidence="9" key="2">
    <citation type="submission" date="2021-04" db="EMBL/GenBank/DDBJ databases">
        <authorList>
            <person name="Gilroy R."/>
        </authorList>
    </citation>
    <scope>NUCLEOTIDE SEQUENCE</scope>
    <source>
        <strain evidence="9">ChiHejej3B27-3195</strain>
    </source>
</reference>
<reference evidence="9" key="1">
    <citation type="journal article" date="2021" name="PeerJ">
        <title>Extensive microbial diversity within the chicken gut microbiome revealed by metagenomics and culture.</title>
        <authorList>
            <person name="Gilroy R."/>
            <person name="Ravi A."/>
            <person name="Getino M."/>
            <person name="Pursley I."/>
            <person name="Horton D.L."/>
            <person name="Alikhan N.F."/>
            <person name="Baker D."/>
            <person name="Gharbi K."/>
            <person name="Hall N."/>
            <person name="Watson M."/>
            <person name="Adriaenssens E.M."/>
            <person name="Foster-Nyarko E."/>
            <person name="Jarju S."/>
            <person name="Secka A."/>
            <person name="Antonio M."/>
            <person name="Oren A."/>
            <person name="Chaudhuri R.R."/>
            <person name="La Ragione R."/>
            <person name="Hildebrand F."/>
            <person name="Pallen M.J."/>
        </authorList>
    </citation>
    <scope>NUCLEOTIDE SEQUENCE</scope>
    <source>
        <strain evidence="9">ChiHejej3B27-3195</strain>
    </source>
</reference>
<feature type="transmembrane region" description="Helical" evidence="7">
    <location>
        <begin position="35"/>
        <end position="56"/>
    </location>
</feature>